<gene>
    <name evidence="2" type="ORF">METZ01_LOCUS326249</name>
</gene>
<feature type="compositionally biased region" description="Polar residues" evidence="1">
    <location>
        <begin position="44"/>
        <end position="64"/>
    </location>
</feature>
<evidence type="ECO:0000256" key="1">
    <source>
        <dbReference type="SAM" id="MobiDB-lite"/>
    </source>
</evidence>
<sequence length="105" mass="11915">VGQVPRNRNQNGKEKRFMKLTNSESSLIDAMLDVVRKALRSYLPTQRKSSTRSTSVQTALTDRGSTIRAAIRSGKSKSSVRRQFRLTDYEYRGHRAVVTRQSNGN</sequence>
<organism evidence="2">
    <name type="scientific">marine metagenome</name>
    <dbReference type="NCBI Taxonomy" id="408172"/>
    <lineage>
        <taxon>unclassified sequences</taxon>
        <taxon>metagenomes</taxon>
        <taxon>ecological metagenomes</taxon>
    </lineage>
</organism>
<dbReference type="EMBL" id="UINC01107771">
    <property type="protein sequence ID" value="SVC73395.1"/>
    <property type="molecule type" value="Genomic_DNA"/>
</dbReference>
<reference evidence="2" key="1">
    <citation type="submission" date="2018-05" db="EMBL/GenBank/DDBJ databases">
        <authorList>
            <person name="Lanie J.A."/>
            <person name="Ng W.-L."/>
            <person name="Kazmierczak K.M."/>
            <person name="Andrzejewski T.M."/>
            <person name="Davidsen T.M."/>
            <person name="Wayne K.J."/>
            <person name="Tettelin H."/>
            <person name="Glass J.I."/>
            <person name="Rusch D."/>
            <person name="Podicherti R."/>
            <person name="Tsui H.-C.T."/>
            <person name="Winkler M.E."/>
        </authorList>
    </citation>
    <scope>NUCLEOTIDE SEQUENCE</scope>
</reference>
<accession>A0A382PL73</accession>
<feature type="non-terminal residue" evidence="2">
    <location>
        <position position="1"/>
    </location>
</feature>
<feature type="region of interest" description="Disordered" evidence="1">
    <location>
        <begin position="44"/>
        <end position="79"/>
    </location>
</feature>
<proteinExistence type="predicted"/>
<name>A0A382PL73_9ZZZZ</name>
<protein>
    <submittedName>
        <fullName evidence="2">Uncharacterized protein</fullName>
    </submittedName>
</protein>
<dbReference type="AlphaFoldDB" id="A0A382PL73"/>
<evidence type="ECO:0000313" key="2">
    <source>
        <dbReference type="EMBL" id="SVC73395.1"/>
    </source>
</evidence>